<evidence type="ECO:0000313" key="13">
    <source>
        <dbReference type="Proteomes" id="UP000035100"/>
    </source>
</evidence>
<dbReference type="Pfam" id="PF03781">
    <property type="entry name" value="FGE-sulfatase"/>
    <property type="match status" value="1"/>
</dbReference>
<dbReference type="InterPro" id="IPR005532">
    <property type="entry name" value="SUMF_dom"/>
</dbReference>
<dbReference type="PROSITE" id="PS50893">
    <property type="entry name" value="ABC_TRANSPORTER_2"/>
    <property type="match status" value="2"/>
</dbReference>
<evidence type="ECO:0000256" key="1">
    <source>
        <dbReference type="ARBA" id="ARBA00004417"/>
    </source>
</evidence>
<dbReference type="GO" id="GO:0005886">
    <property type="term" value="C:plasma membrane"/>
    <property type="evidence" value="ECO:0007669"/>
    <property type="project" value="UniProtKB-SubCell"/>
</dbReference>
<dbReference type="InterPro" id="IPR003593">
    <property type="entry name" value="AAA+_ATPase"/>
</dbReference>
<dbReference type="InterPro" id="IPR017871">
    <property type="entry name" value="ABC_transporter-like_CS"/>
</dbReference>
<evidence type="ECO:0000256" key="4">
    <source>
        <dbReference type="ARBA" id="ARBA00022448"/>
    </source>
</evidence>
<feature type="domain" description="ABC transporter" evidence="11">
    <location>
        <begin position="353"/>
        <end position="605"/>
    </location>
</feature>
<dbReference type="PATRIC" id="fig|1123501.6.peg.3361"/>
<comment type="caution">
    <text evidence="12">The sequence shown here is derived from an EMBL/GenBank/DDBJ whole genome shotgun (WGS) entry which is preliminary data.</text>
</comment>
<dbReference type="PANTHER" id="PTHR43297:SF2">
    <property type="entry name" value="DIPEPTIDE TRANSPORT ATP-BINDING PROTEIN DPPD"/>
    <property type="match status" value="1"/>
</dbReference>
<dbReference type="InterPro" id="IPR050388">
    <property type="entry name" value="ABC_Ni/Peptide_Import"/>
</dbReference>
<evidence type="ECO:0000259" key="11">
    <source>
        <dbReference type="PROSITE" id="PS50893"/>
    </source>
</evidence>
<dbReference type="GO" id="GO:0055085">
    <property type="term" value="P:transmembrane transport"/>
    <property type="evidence" value="ECO:0007669"/>
    <property type="project" value="UniProtKB-ARBA"/>
</dbReference>
<evidence type="ECO:0000256" key="7">
    <source>
        <dbReference type="ARBA" id="ARBA00022801"/>
    </source>
</evidence>
<reference evidence="12 13" key="1">
    <citation type="submission" date="2013-01" db="EMBL/GenBank/DDBJ databases">
        <authorList>
            <person name="Fiebig A."/>
            <person name="Goeker M."/>
            <person name="Klenk H.-P.P."/>
        </authorList>
    </citation>
    <scope>NUCLEOTIDE SEQUENCE [LARGE SCALE GENOMIC DNA]</scope>
    <source>
        <strain evidence="12 13">DSM 24838</strain>
    </source>
</reference>
<dbReference type="GO" id="GO:0015833">
    <property type="term" value="P:peptide transport"/>
    <property type="evidence" value="ECO:0007669"/>
    <property type="project" value="InterPro"/>
</dbReference>
<dbReference type="SUPFAM" id="SSF53649">
    <property type="entry name" value="Alkaline phosphatase-like"/>
    <property type="match status" value="1"/>
</dbReference>
<keyword evidence="4" id="KW-0813">Transport</keyword>
<dbReference type="InterPro" id="IPR013563">
    <property type="entry name" value="Oligopep_ABC_C"/>
</dbReference>
<dbReference type="SUPFAM" id="SSF52540">
    <property type="entry name" value="P-loop containing nucleoside triphosphate hydrolases"/>
    <property type="match status" value="2"/>
</dbReference>
<evidence type="ECO:0000256" key="9">
    <source>
        <dbReference type="ARBA" id="ARBA00023136"/>
    </source>
</evidence>
<dbReference type="GO" id="GO:0016887">
    <property type="term" value="F:ATP hydrolysis activity"/>
    <property type="evidence" value="ECO:0007669"/>
    <property type="project" value="InterPro"/>
</dbReference>
<dbReference type="SUPFAM" id="SSF56436">
    <property type="entry name" value="C-type lectin-like"/>
    <property type="match status" value="1"/>
</dbReference>
<sequence length="1609" mass="173909">MADDILLSVRDLSVEFGSAQQPLRVLHDVSFDVARGRILGIVGESGSGKSMTAKSVMGMLPEGGRVTGGDISLAGRSLVGLPERELRRLRGHDLAMVFQDPQAALNPVKTVGWQIEEALTVHGMSARDARARALELLRQVGIPDPESRIDEYPHQFSGGMRQRVVIAIALANSAPLIIADEPTTALDVTIQAQVLRLLVELRARLGVTVIMITHDMGVVAELCDDVIVMYGGRVVERGAVADIFDAPQHPYTRALLRSMPQIGGDRLSRLPAIPGATPDLSHLPPGCAFHPRCALAEEVCRRTVPALSPIPERPQSEAACHVAQREGRLPPEPAERGEVDAAAGRSFGRAPILQLEDLRVDFGSRRRLLRREPPFYAVDGVSLEVFPGETVGLVGESGCGKTTVSRAVVGVNPLSGGRILVDGRDVTAFDDAAAAHVRKTVQYVFQDPYASLNPRLTIRQILSEALEQRGLPAAEREAECQRLMEMVGLDRGYLGRYPRAFSGGQRQRIGIARALAVEPRVLICDDAGLGPRRVDPGAGDQHPRRPARPPGPRAPLHRPRSRRRPAPVGPGGGHVSRPHRRGRTGRGDLRAPAPSLYRRAHVLDAAAAARSGRDGPQDGARGRSARSPQPAVGLPLPHTLSDRSAGPPRAPDLHRDGPRARRRRPPPGRLPLQRRGRATGRGDQDVTDRPNILWLVSEDCPPRLGAYGDPLARTPHLDRLAAEGVTWDAACSTSPVCAPSRFAILTGRHAESLPPAENMRANAHLPAGTPTYPAMMREAGYYCTNNEKTDYNCDVDPAVIWDACGTDAHWKKRPEGAPFLAVFNSMITHESCVFREQEGPVRPQDVTLPPHLPDTPGMRQSLSRYYNRIAQVDAALGARLREMEEAGLADDTIVLYHSDHASPLPRSKRFCYDDGIRVPLIVRVPERWRHLVPAEPGTHVGDPVSLVDILPTLAALAGVAPPSGLHGQSFLGAAASPRTHAFSGRGRMDERHDLTRTARGRRYRYIRNYAPHRPWGQHYAFAWLGAHYQDYEAAHLEGTLDPVQARFWSRKPAEELYDMDADPDAIRDLAGEAGHEAVLRDMRGALDAHMLAVRDLGLVPEGSAAAAEAAEWPEARLKDLMDLAGLAIRRDPAKIPDLQEELASDCAARRYWAAQGLLMLAVEGEAPAIDLGAALDAERDPVVRIALAEAWGHAGDAEAAVRWLTDAAAADDPILALSALEALTCLPLFPDITLPLASRLAVGPDEYVRGAAAYLERRLDGTYTPDMALFRFDLLGPGFPPYPAGRPAGDGMTAGGACCAPVATRPGGARTMPGLDDAAALRLAASAISIPGGRALIGTDRPSIPADGEGPLRTARLAPFRIGAGAVTNAEFADFVAATGHMTEAERFGWSFVFHAHVPPELGPTRRAQGAEWWCAVEGASWRDVAGPGTEGAAWRPDHPVVHVSWHDARAYAAWAGGRLPTEAEWEHAARGGLGDVRHPWGDALPEADGVHPCNIWQGEFPHRDTGADGYAGTAPARSFDSNGYGLYNVVGNVWEWTADPFRIGSLKRGARERARAQRGHRVAKGGSFLCHASYCDRYRIAARIGNAPESTLSHTGFRVVWPETAIVR</sequence>
<evidence type="ECO:0000256" key="3">
    <source>
        <dbReference type="ARBA" id="ARBA00008779"/>
    </source>
</evidence>
<dbReference type="GO" id="GO:0005524">
    <property type="term" value="F:ATP binding"/>
    <property type="evidence" value="ECO:0007669"/>
    <property type="project" value="UniProtKB-KW"/>
</dbReference>
<dbReference type="InterPro" id="IPR042095">
    <property type="entry name" value="SUMF_sf"/>
</dbReference>
<dbReference type="PANTHER" id="PTHR43297">
    <property type="entry name" value="OLIGOPEPTIDE TRANSPORT ATP-BINDING PROTEIN APPD"/>
    <property type="match status" value="1"/>
</dbReference>
<dbReference type="SUPFAM" id="SSF48371">
    <property type="entry name" value="ARM repeat"/>
    <property type="match status" value="1"/>
</dbReference>
<comment type="similarity">
    <text evidence="3">Belongs to the sulfatase family.</text>
</comment>
<dbReference type="PROSITE" id="PS00523">
    <property type="entry name" value="SULFATASE_1"/>
    <property type="match status" value="1"/>
</dbReference>
<dbReference type="Gene3D" id="3.90.1580.10">
    <property type="entry name" value="paralog of FGE (formylglycine-generating enzyme)"/>
    <property type="match status" value="1"/>
</dbReference>
<feature type="compositionally biased region" description="Basic residues" evidence="10">
    <location>
        <begin position="660"/>
        <end position="678"/>
    </location>
</feature>
<keyword evidence="13" id="KW-1185">Reference proteome</keyword>
<evidence type="ECO:0000256" key="5">
    <source>
        <dbReference type="ARBA" id="ARBA00022475"/>
    </source>
</evidence>
<keyword evidence="8 12" id="KW-0067">ATP-binding</keyword>
<dbReference type="CDD" id="cd03257">
    <property type="entry name" value="ABC_NikE_OppD_transporters"/>
    <property type="match status" value="2"/>
</dbReference>
<dbReference type="InterPro" id="IPR024607">
    <property type="entry name" value="Sulfatase_CS"/>
</dbReference>
<keyword evidence="6" id="KW-0547">Nucleotide-binding</keyword>
<keyword evidence="7" id="KW-0378">Hydrolase</keyword>
<dbReference type="Pfam" id="PF00884">
    <property type="entry name" value="Sulfatase"/>
    <property type="match status" value="2"/>
</dbReference>
<dbReference type="InterPro" id="IPR017850">
    <property type="entry name" value="Alkaline_phosphatase_core_sf"/>
</dbReference>
<feature type="region of interest" description="Disordered" evidence="10">
    <location>
        <begin position="527"/>
        <end position="687"/>
    </location>
</feature>
<dbReference type="NCBIfam" id="TIGR01727">
    <property type="entry name" value="oligo_HPY"/>
    <property type="match status" value="1"/>
</dbReference>
<keyword evidence="9" id="KW-0472">Membrane</keyword>
<dbReference type="InterPro" id="IPR027417">
    <property type="entry name" value="P-loop_NTPase"/>
</dbReference>
<keyword evidence="5" id="KW-1003">Cell membrane</keyword>
<dbReference type="InterPro" id="IPR016024">
    <property type="entry name" value="ARM-type_fold"/>
</dbReference>
<dbReference type="NCBIfam" id="NF008453">
    <property type="entry name" value="PRK11308.1"/>
    <property type="match status" value="2"/>
</dbReference>
<dbReference type="EMBL" id="AONG01000016">
    <property type="protein sequence ID" value="KIQ68228.1"/>
    <property type="molecule type" value="Genomic_DNA"/>
</dbReference>
<accession>A0A0D0QBE3</accession>
<organism evidence="12 13">
    <name type="scientific">Wenxinia marina DSM 24838</name>
    <dbReference type="NCBI Taxonomy" id="1123501"/>
    <lineage>
        <taxon>Bacteria</taxon>
        <taxon>Pseudomonadati</taxon>
        <taxon>Pseudomonadota</taxon>
        <taxon>Alphaproteobacteria</taxon>
        <taxon>Rhodobacterales</taxon>
        <taxon>Roseobacteraceae</taxon>
        <taxon>Wenxinia</taxon>
    </lineage>
</organism>
<dbReference type="Gene3D" id="3.40.50.300">
    <property type="entry name" value="P-loop containing nucleotide triphosphate hydrolases"/>
    <property type="match status" value="2"/>
</dbReference>
<dbReference type="InterPro" id="IPR003439">
    <property type="entry name" value="ABC_transporter-like_ATP-bd"/>
</dbReference>
<feature type="compositionally biased region" description="Basic residues" evidence="10">
    <location>
        <begin position="555"/>
        <end position="565"/>
    </location>
</feature>
<dbReference type="STRING" id="1123501.Wenmar_03238"/>
<dbReference type="CDD" id="cd16027">
    <property type="entry name" value="SGSH"/>
    <property type="match status" value="1"/>
</dbReference>
<dbReference type="SMART" id="SM00382">
    <property type="entry name" value="AAA"/>
    <property type="match status" value="2"/>
</dbReference>
<feature type="domain" description="ABC transporter" evidence="11">
    <location>
        <begin position="9"/>
        <end position="256"/>
    </location>
</feature>
<dbReference type="Pfam" id="PF08352">
    <property type="entry name" value="oligo_HPY"/>
    <property type="match status" value="1"/>
</dbReference>
<evidence type="ECO:0000256" key="2">
    <source>
        <dbReference type="ARBA" id="ARBA00005417"/>
    </source>
</evidence>
<proteinExistence type="inferred from homology"/>
<comment type="subcellular location">
    <subcellularLocation>
        <location evidence="1">Cell inner membrane</location>
        <topology evidence="1">Peripheral membrane protein</topology>
    </subcellularLocation>
</comment>
<gene>
    <name evidence="12" type="ORF">Wenmar_03238</name>
</gene>
<evidence type="ECO:0000256" key="10">
    <source>
        <dbReference type="SAM" id="MobiDB-lite"/>
    </source>
</evidence>
<dbReference type="FunFam" id="3.40.50.300:FF:000016">
    <property type="entry name" value="Oligopeptide ABC transporter ATP-binding component"/>
    <property type="match status" value="1"/>
</dbReference>
<dbReference type="InterPro" id="IPR016187">
    <property type="entry name" value="CTDL_fold"/>
</dbReference>
<comment type="similarity">
    <text evidence="2">Belongs to the ABC transporter superfamily.</text>
</comment>
<dbReference type="Proteomes" id="UP000035100">
    <property type="component" value="Unassembled WGS sequence"/>
</dbReference>
<evidence type="ECO:0000256" key="8">
    <source>
        <dbReference type="ARBA" id="ARBA00022840"/>
    </source>
</evidence>
<dbReference type="eggNOG" id="COG3119">
    <property type="taxonomic scope" value="Bacteria"/>
</dbReference>
<dbReference type="PROSITE" id="PS00211">
    <property type="entry name" value="ABC_TRANSPORTER_1"/>
    <property type="match status" value="2"/>
</dbReference>
<name>A0A0D0QBE3_9RHOB</name>
<protein>
    <submittedName>
        <fullName evidence="12">Oligopeptide/dipeptide ABC transporter, ATP-binding protein</fullName>
    </submittedName>
</protein>
<dbReference type="Pfam" id="PF00005">
    <property type="entry name" value="ABC_tran"/>
    <property type="match status" value="2"/>
</dbReference>
<evidence type="ECO:0000313" key="12">
    <source>
        <dbReference type="EMBL" id="KIQ68228.1"/>
    </source>
</evidence>
<evidence type="ECO:0000256" key="6">
    <source>
        <dbReference type="ARBA" id="ARBA00022741"/>
    </source>
</evidence>
<dbReference type="Gene3D" id="3.40.720.10">
    <property type="entry name" value="Alkaline Phosphatase, subunit A"/>
    <property type="match status" value="1"/>
</dbReference>
<dbReference type="InterPro" id="IPR000917">
    <property type="entry name" value="Sulfatase_N"/>
</dbReference>